<dbReference type="Pfam" id="PF13577">
    <property type="entry name" value="SnoaL_4"/>
    <property type="match status" value="1"/>
</dbReference>
<evidence type="ECO:0000313" key="3">
    <source>
        <dbReference type="Proteomes" id="UP000318681"/>
    </source>
</evidence>
<dbReference type="InterPro" id="IPR032710">
    <property type="entry name" value="NTF2-like_dom_sf"/>
</dbReference>
<organism evidence="2 3">
    <name type="scientific">Alterirhizorhabdus solaris</name>
    <dbReference type="NCBI Taxonomy" id="2529389"/>
    <lineage>
        <taxon>Bacteria</taxon>
        <taxon>Pseudomonadati</taxon>
        <taxon>Pseudomonadota</taxon>
        <taxon>Alphaproteobacteria</taxon>
        <taxon>Sphingomonadales</taxon>
        <taxon>Rhizorhabdaceae</taxon>
        <taxon>Alterirhizorhabdus</taxon>
    </lineage>
</organism>
<accession>A0A558RCN3</accession>
<gene>
    <name evidence="2" type="ORF">FOY91_01915</name>
</gene>
<dbReference type="OrthoDB" id="7851780at2"/>
<dbReference type="SUPFAM" id="SSF54427">
    <property type="entry name" value="NTF2-like"/>
    <property type="match status" value="1"/>
</dbReference>
<dbReference type="InterPro" id="IPR037401">
    <property type="entry name" value="SnoaL-like"/>
</dbReference>
<proteinExistence type="predicted"/>
<name>A0A558RCN3_9SPHN</name>
<dbReference type="Proteomes" id="UP000318681">
    <property type="component" value="Unassembled WGS sequence"/>
</dbReference>
<evidence type="ECO:0000313" key="2">
    <source>
        <dbReference type="EMBL" id="TVV77108.1"/>
    </source>
</evidence>
<evidence type="ECO:0000259" key="1">
    <source>
        <dbReference type="Pfam" id="PF13577"/>
    </source>
</evidence>
<dbReference type="AlphaFoldDB" id="A0A558RCN3"/>
<protein>
    <submittedName>
        <fullName evidence="2">Nuclear transport factor 2 family protein</fullName>
    </submittedName>
</protein>
<comment type="caution">
    <text evidence="2">The sequence shown here is derived from an EMBL/GenBank/DDBJ whole genome shotgun (WGS) entry which is preliminary data.</text>
</comment>
<feature type="domain" description="SnoaL-like" evidence="1">
    <location>
        <begin position="6"/>
        <end position="136"/>
    </location>
</feature>
<dbReference type="RefSeq" id="WP_145147562.1">
    <property type="nucleotide sequence ID" value="NZ_VNIM01000004.1"/>
</dbReference>
<dbReference type="CDD" id="cd00531">
    <property type="entry name" value="NTF2_like"/>
    <property type="match status" value="1"/>
</dbReference>
<dbReference type="EMBL" id="VNIM01000004">
    <property type="protein sequence ID" value="TVV77108.1"/>
    <property type="molecule type" value="Genomic_DNA"/>
</dbReference>
<sequence length="152" mass="16861">MDRLDRLEALEAIRMVKARYCRCLDTRDWDGLAAIFAEDIVLDVSEDTHQPPFHGRDVAIAQIKAAVIDAKTAHQVHSTEIAFAGDDEADAITAMQDRVVWAPGRSPLLGVASITGFGHYHERYVRHGDGWVIAALTLTRLYVEMHLEPVAG</sequence>
<keyword evidence="3" id="KW-1185">Reference proteome</keyword>
<dbReference type="Gene3D" id="3.10.450.50">
    <property type="match status" value="1"/>
</dbReference>
<reference evidence="2 3" key="1">
    <citation type="submission" date="2019-07" db="EMBL/GenBank/DDBJ databases">
        <title>Sphingomonas solaris sp. nov., isolated from a solar panel from Boston, Massachusetts.</title>
        <authorList>
            <person name="Tanner K."/>
            <person name="Pascual J."/>
            <person name="Mancuso C."/>
            <person name="Pereto J."/>
            <person name="Khalil A."/>
            <person name="Vilanova C."/>
        </authorList>
    </citation>
    <scope>NUCLEOTIDE SEQUENCE [LARGE SCALE GENOMIC DNA]</scope>
    <source>
        <strain evidence="2 3">R4DWN</strain>
    </source>
</reference>